<dbReference type="AlphaFoldDB" id="A0A2T4CIU1"/>
<evidence type="ECO:0000256" key="7">
    <source>
        <dbReference type="ARBA" id="ARBA00023242"/>
    </source>
</evidence>
<keyword evidence="3" id="KW-0862">Zinc</keyword>
<dbReference type="Pfam" id="PF04082">
    <property type="entry name" value="Fungal_trans"/>
    <property type="match status" value="1"/>
</dbReference>
<organism evidence="9 10">
    <name type="scientific">Trichoderma longibrachiatum ATCC 18648</name>
    <dbReference type="NCBI Taxonomy" id="983965"/>
    <lineage>
        <taxon>Eukaryota</taxon>
        <taxon>Fungi</taxon>
        <taxon>Dikarya</taxon>
        <taxon>Ascomycota</taxon>
        <taxon>Pezizomycotina</taxon>
        <taxon>Sordariomycetes</taxon>
        <taxon>Hypocreomycetidae</taxon>
        <taxon>Hypocreales</taxon>
        <taxon>Hypocreaceae</taxon>
        <taxon>Trichoderma</taxon>
    </lineage>
</organism>
<accession>A0A2T4CIU1</accession>
<dbReference type="GO" id="GO:0005634">
    <property type="term" value="C:nucleus"/>
    <property type="evidence" value="ECO:0007669"/>
    <property type="project" value="UniProtKB-SubCell"/>
</dbReference>
<keyword evidence="7" id="KW-0539">Nucleus</keyword>
<gene>
    <name evidence="9" type="ORF">M440DRAFT_1323099</name>
</gene>
<keyword evidence="10" id="KW-1185">Reference proteome</keyword>
<keyword evidence="6" id="KW-0804">Transcription</keyword>
<evidence type="ECO:0000256" key="3">
    <source>
        <dbReference type="ARBA" id="ARBA00022833"/>
    </source>
</evidence>
<dbReference type="PANTHER" id="PTHR31313">
    <property type="entry name" value="TY1 ENHANCER ACTIVATOR"/>
    <property type="match status" value="1"/>
</dbReference>
<name>A0A2T4CIU1_TRILO</name>
<evidence type="ECO:0000313" key="10">
    <source>
        <dbReference type="Proteomes" id="UP000240760"/>
    </source>
</evidence>
<dbReference type="GO" id="GO:0008270">
    <property type="term" value="F:zinc ion binding"/>
    <property type="evidence" value="ECO:0007669"/>
    <property type="project" value="InterPro"/>
</dbReference>
<reference evidence="9 10" key="1">
    <citation type="submission" date="2016-07" db="EMBL/GenBank/DDBJ databases">
        <title>Multiple horizontal gene transfer events from other fungi enriched the ability of initially mycotrophic Trichoderma (Ascomycota) to feed on dead plant biomass.</title>
        <authorList>
            <consortium name="DOE Joint Genome Institute"/>
            <person name="Aerts A."/>
            <person name="Atanasova L."/>
            <person name="Chenthamara K."/>
            <person name="Zhang J."/>
            <person name="Grujic M."/>
            <person name="Henrissat B."/>
            <person name="Kuo A."/>
            <person name="Salamov A."/>
            <person name="Lipzen A."/>
            <person name="Labutti K."/>
            <person name="Barry K."/>
            <person name="Miao Y."/>
            <person name="Rahimi M.J."/>
            <person name="Shen Q."/>
            <person name="Grigoriev I.V."/>
            <person name="Kubicek C.P."/>
            <person name="Druzhinina I.S."/>
        </authorList>
    </citation>
    <scope>NUCLEOTIDE SEQUENCE [LARGE SCALE GENOMIC DNA]</scope>
    <source>
        <strain evidence="9 10">ATCC 18648</strain>
    </source>
</reference>
<evidence type="ECO:0000256" key="1">
    <source>
        <dbReference type="ARBA" id="ARBA00004123"/>
    </source>
</evidence>
<dbReference type="GO" id="GO:0006351">
    <property type="term" value="P:DNA-templated transcription"/>
    <property type="evidence" value="ECO:0007669"/>
    <property type="project" value="InterPro"/>
</dbReference>
<dbReference type="SMART" id="SM00906">
    <property type="entry name" value="Fungal_trans"/>
    <property type="match status" value="1"/>
</dbReference>
<sequence>GRLHQDIIKCDRKRPCSKCAKAGTECVLQGIGEKQRWLRVLTTRRPVSKSYVQALEGQIAALETVIHKLALADDAERTQIISDLSLTSGAPSVPLLPEAGPADAKTDPSLAAARKMMSRFFQEVYPYNMVVYREYFLRDYDVGSGKYYSDVLFYSICALGALQCDDMLNLSDVFAGQAQTLLYSMLDSPDLTVLQALVLLGYREIAVGRASKGWLFCGMAFRLAHEMGLHLDPTNWQGPTPHETSGDREILRRVYWAVFIADKQLSLYFGRPPALYPSESDVRNTIRLQYPPGWQGLLETYICKGASANEWDNGVSLVGSFIYRAELAKIIHLIITDLFENRRGGADPTIIATKTRRIHVLLTRWLTNLPSSLHWNQWTVGQVPPYVLHLHMMFHTIMIILHRPPSHMFENPGIAESEDVEICYESLQAILRLMRSYSRYYRYRCLPLDFVHTLSTAASTVMMKRFLQKASWSDPDIERALSLVMQAMNEIQHTWPCVREIRDVVMQAQQTQATMPPEDPLNAPGLMNGLEGVAGHDGFLANLGEDVDIGTLITDEFLSAQVPFLEEGLEPFDFNQFPGPP</sequence>
<dbReference type="PANTHER" id="PTHR31313:SF81">
    <property type="entry name" value="TY1 ENHANCER ACTIVATOR"/>
    <property type="match status" value="1"/>
</dbReference>
<feature type="non-terminal residue" evidence="9">
    <location>
        <position position="1"/>
    </location>
</feature>
<feature type="domain" description="Xylanolytic transcriptional activator regulatory" evidence="8">
    <location>
        <begin position="213"/>
        <end position="293"/>
    </location>
</feature>
<dbReference type="OrthoDB" id="4161332at2759"/>
<dbReference type="InterPro" id="IPR051615">
    <property type="entry name" value="Transcr_Regulatory_Elem"/>
</dbReference>
<dbReference type="STRING" id="983965.A0A2T4CIU1"/>
<dbReference type="GO" id="GO:0000981">
    <property type="term" value="F:DNA-binding transcription factor activity, RNA polymerase II-specific"/>
    <property type="evidence" value="ECO:0007669"/>
    <property type="project" value="InterPro"/>
</dbReference>
<keyword evidence="4" id="KW-0805">Transcription regulation</keyword>
<evidence type="ECO:0000256" key="2">
    <source>
        <dbReference type="ARBA" id="ARBA00022723"/>
    </source>
</evidence>
<dbReference type="CDD" id="cd00067">
    <property type="entry name" value="GAL4"/>
    <property type="match status" value="1"/>
</dbReference>
<dbReference type="GO" id="GO:0003677">
    <property type="term" value="F:DNA binding"/>
    <property type="evidence" value="ECO:0007669"/>
    <property type="project" value="UniProtKB-KW"/>
</dbReference>
<evidence type="ECO:0000259" key="8">
    <source>
        <dbReference type="SMART" id="SM00906"/>
    </source>
</evidence>
<evidence type="ECO:0000256" key="5">
    <source>
        <dbReference type="ARBA" id="ARBA00023125"/>
    </source>
</evidence>
<dbReference type="EMBL" id="KZ679126">
    <property type="protein sequence ID" value="PTB81476.1"/>
    <property type="molecule type" value="Genomic_DNA"/>
</dbReference>
<dbReference type="Pfam" id="PF00172">
    <property type="entry name" value="Zn_clus"/>
    <property type="match status" value="1"/>
</dbReference>
<dbReference type="InterPro" id="IPR036864">
    <property type="entry name" value="Zn2-C6_fun-type_DNA-bd_sf"/>
</dbReference>
<evidence type="ECO:0000313" key="9">
    <source>
        <dbReference type="EMBL" id="PTB81476.1"/>
    </source>
</evidence>
<comment type="subcellular location">
    <subcellularLocation>
        <location evidence="1">Nucleus</location>
    </subcellularLocation>
</comment>
<dbReference type="InterPro" id="IPR001138">
    <property type="entry name" value="Zn2Cys6_DnaBD"/>
</dbReference>
<evidence type="ECO:0000256" key="6">
    <source>
        <dbReference type="ARBA" id="ARBA00023163"/>
    </source>
</evidence>
<dbReference type="CDD" id="cd12148">
    <property type="entry name" value="fungal_TF_MHR"/>
    <property type="match status" value="1"/>
</dbReference>
<keyword evidence="2" id="KW-0479">Metal-binding</keyword>
<proteinExistence type="predicted"/>
<protein>
    <submittedName>
        <fullName evidence="9">N-terminal binuclear Zn cluster-containing/DNA binding domain-containing protein</fullName>
    </submittedName>
</protein>
<keyword evidence="5" id="KW-0238">DNA-binding</keyword>
<evidence type="ECO:0000256" key="4">
    <source>
        <dbReference type="ARBA" id="ARBA00023015"/>
    </source>
</evidence>
<dbReference type="Proteomes" id="UP000240760">
    <property type="component" value="Unassembled WGS sequence"/>
</dbReference>
<dbReference type="InterPro" id="IPR007219">
    <property type="entry name" value="XnlR_reg_dom"/>
</dbReference>
<dbReference type="Gene3D" id="4.10.240.10">
    <property type="entry name" value="Zn(2)-C6 fungal-type DNA-binding domain"/>
    <property type="match status" value="1"/>
</dbReference>